<dbReference type="Pfam" id="PF04962">
    <property type="entry name" value="KduI"/>
    <property type="match status" value="1"/>
</dbReference>
<dbReference type="InterPro" id="IPR024203">
    <property type="entry name" value="Deoxy-glucuronate_isom_IolB"/>
</dbReference>
<evidence type="ECO:0000313" key="4">
    <source>
        <dbReference type="Proteomes" id="UP000243688"/>
    </source>
</evidence>
<dbReference type="NCBIfam" id="TIGR04378">
    <property type="entry name" value="myo_inos_iolB"/>
    <property type="match status" value="1"/>
</dbReference>
<proteinExistence type="predicted"/>
<dbReference type="InterPro" id="IPR014710">
    <property type="entry name" value="RmlC-like_jellyroll"/>
</dbReference>
<dbReference type="EC" id="5.3.1.30" evidence="2"/>
<dbReference type="Gene3D" id="2.60.120.10">
    <property type="entry name" value="Jelly Rolls"/>
    <property type="match status" value="2"/>
</dbReference>
<gene>
    <name evidence="3" type="ORF">BLM47_05995</name>
</gene>
<dbReference type="PANTHER" id="PTHR39193:SF1">
    <property type="entry name" value="5-DEOXY-GLUCURONATE ISOMERASE"/>
    <property type="match status" value="1"/>
</dbReference>
<comment type="caution">
    <text evidence="3">The sequence shown here is derived from an EMBL/GenBank/DDBJ whole genome shotgun (WGS) entry which is preliminary data.</text>
</comment>
<dbReference type="GO" id="GO:0102482">
    <property type="term" value="F:5-deoxy-D-glucuronate isomerase activity"/>
    <property type="evidence" value="ECO:0007669"/>
    <property type="project" value="UniProtKB-EC"/>
</dbReference>
<dbReference type="SUPFAM" id="SSF51182">
    <property type="entry name" value="RmlC-like cupins"/>
    <property type="match status" value="1"/>
</dbReference>
<evidence type="ECO:0000256" key="1">
    <source>
        <dbReference type="ARBA" id="ARBA00023235"/>
    </source>
</evidence>
<name>A0A2A6E1M5_9BACL</name>
<evidence type="ECO:0000313" key="3">
    <source>
        <dbReference type="EMBL" id="PDO10647.1"/>
    </source>
</evidence>
<dbReference type="GO" id="GO:0008880">
    <property type="term" value="F:glucuronate isomerase activity"/>
    <property type="evidence" value="ECO:0007669"/>
    <property type="project" value="InterPro"/>
</dbReference>
<dbReference type="PIRSF" id="PIRSF036628">
    <property type="entry name" value="IolB"/>
    <property type="match status" value="1"/>
</dbReference>
<protein>
    <recommendedName>
        <fullName evidence="2">5-deoxy-glucuronate isomerase</fullName>
        <ecNumber evidence="2">5.3.1.30</ecNumber>
    </recommendedName>
</protein>
<dbReference type="AlphaFoldDB" id="A0A2A6E1M5"/>
<dbReference type="InterPro" id="IPR011051">
    <property type="entry name" value="RmlC_Cupin_sf"/>
</dbReference>
<organism evidence="3 4">
    <name type="scientific">Candidatus Reconcilbacillus cellulovorans</name>
    <dbReference type="NCBI Taxonomy" id="1906605"/>
    <lineage>
        <taxon>Bacteria</taxon>
        <taxon>Bacillati</taxon>
        <taxon>Bacillota</taxon>
        <taxon>Bacilli</taxon>
        <taxon>Bacillales</taxon>
        <taxon>Paenibacillaceae</taxon>
        <taxon>Candidatus Reconcilbacillus</taxon>
    </lineage>
</organism>
<sequence>MADLIVRPAAEPGEDGTVLSVTPESAGWRHVGFRVVRLKPGRSFEQPTGEREYCAVLLSGKADVRTSDGRFNGIGQRMNVFEETPPFSVYIPAEDWFSVTALTELELAVCSAPGKAGFAARLIPPSAVGVEIRGRGHFRRRIHHILPETEPAASLLVVEVYTPNGHWSSYPPHKHDRNAWPDESFLEETYYFRIKPEHGFAVQKVYTEDRSLDETMTVRNGDLVLVPRGYHTVAAPPGYDAYYLNVMAGPRRAWKIHNDPDHAWLLE</sequence>
<dbReference type="GO" id="GO:0019310">
    <property type="term" value="P:inositol catabolic process"/>
    <property type="evidence" value="ECO:0007669"/>
    <property type="project" value="UniProtKB-UniRule"/>
</dbReference>
<dbReference type="InterPro" id="IPR021120">
    <property type="entry name" value="KduI/IolB_isomerase"/>
</dbReference>
<evidence type="ECO:0000256" key="2">
    <source>
        <dbReference type="NCBIfam" id="TIGR04378"/>
    </source>
</evidence>
<accession>A0A2A6E1M5</accession>
<reference evidence="3 4" key="1">
    <citation type="submission" date="2016-12" db="EMBL/GenBank/DDBJ databases">
        <title>Candidatus Reconcilibacillus cellulovorans genome.</title>
        <authorList>
            <person name="Kolinko S."/>
            <person name="Wu Y.-W."/>
            <person name="Tachea F."/>
            <person name="Denzel E."/>
            <person name="Hiras J."/>
            <person name="Baecker N."/>
            <person name="Chan L.J."/>
            <person name="Eichorst S.A."/>
            <person name="Frey D."/>
            <person name="Adams P.D."/>
            <person name="Pray T."/>
            <person name="Tanjore D."/>
            <person name="Petzold C.J."/>
            <person name="Gladden J.M."/>
            <person name="Simmons B.A."/>
            <person name="Singer S.W."/>
        </authorList>
    </citation>
    <scope>NUCLEOTIDE SEQUENCE [LARGE SCALE GENOMIC DNA]</scope>
    <source>
        <strain evidence="3">JTherm</strain>
    </source>
</reference>
<keyword evidence="1 3" id="KW-0413">Isomerase</keyword>
<dbReference type="PANTHER" id="PTHR39193">
    <property type="entry name" value="5-DEOXY-GLUCURONATE ISOMERASE"/>
    <property type="match status" value="1"/>
</dbReference>
<dbReference type="Proteomes" id="UP000243688">
    <property type="component" value="Unassembled WGS sequence"/>
</dbReference>
<dbReference type="EMBL" id="MOXJ01000011">
    <property type="protein sequence ID" value="PDO10647.1"/>
    <property type="molecule type" value="Genomic_DNA"/>
</dbReference>